<dbReference type="UniPathway" id="UPA00219"/>
<dbReference type="GO" id="GO:0030288">
    <property type="term" value="C:outer membrane-bounded periplasmic space"/>
    <property type="evidence" value="ECO:0007669"/>
    <property type="project" value="TreeGrafter"/>
</dbReference>
<sequence length="676" mass="73874">MIHRRPILALGVGIFLWVGVLLLDRWVEQTDLPPLLAETSVEVRDRRGALLRAYPVADGIWRLRVTPDQVDPRFLQMLIRYEDKRFYEHSGIDPRALMRAAAQAVWNRRAVSGGSTLTMQVARLLEDGTTGRWPGKLRQIRLALALERHLTKDEILTLYLTHAPYGGNLEGVRAATRAWFGKEPRRLTPAQSALLVALPQSPETRRPDRAPDRAEAARNRVATRLRHAGLISAEEQAEVHQAKIPTRQHPFPQIAAHLADRVTRHNPTARHLDLTVDRDLQQSLERLAAAAVRDQDPQMSVAILVADHHSGAVLASVGAPAYRADRAGFVDMTQAYRSPGSTLKPLVYGLAFDRGLAHPETLIHDGPVEFDGYAPQNFDGVFRGDLRLRAALQQSLNTPVVRLTQALGPARLMDVMRRGGVAGQLPAGRAGLAVALGGVGLRLSDLVQLYAGIAAGGQGMHLRYLQDAPETAGARMLSPVSAWYLGDILRDLPPPPGAQPRQLAYKTGTSYGHRDAWAIGWDGDHVIGVWMGRADGTPVPGAFGGDLAAPVLFQSFGRLKPQFAPLPAAPAAALTVTTDALPRPLQRFEDRAPVRQKAEALQLLFPPDGANLVASDALTLKIQGGEAPFMVLHNGTPVRSRIHRRAFEIPITGQGFSQLVVVDRLGNSDRVDIRLH</sequence>
<evidence type="ECO:0000256" key="6">
    <source>
        <dbReference type="ARBA" id="ARBA00022676"/>
    </source>
</evidence>
<dbReference type="RefSeq" id="WP_153215494.1">
    <property type="nucleotide sequence ID" value="NZ_WIBF01000004.1"/>
</dbReference>
<dbReference type="Pfam" id="PF00912">
    <property type="entry name" value="Transgly"/>
    <property type="match status" value="1"/>
</dbReference>
<keyword evidence="12" id="KW-0472">Membrane</keyword>
<evidence type="ECO:0000313" key="16">
    <source>
        <dbReference type="EMBL" id="MQQ08554.1"/>
    </source>
</evidence>
<keyword evidence="9" id="KW-0511">Multifunctional enzyme</keyword>
<comment type="caution">
    <text evidence="16">The sequence shown here is derived from an EMBL/GenBank/DDBJ whole genome shotgun (WGS) entry which is preliminary data.</text>
</comment>
<dbReference type="SUPFAM" id="SSF56601">
    <property type="entry name" value="beta-lactamase/transpeptidase-like"/>
    <property type="match status" value="1"/>
</dbReference>
<protein>
    <recommendedName>
        <fullName evidence="10">peptidoglycan glycosyltransferase</fullName>
        <ecNumber evidence="10">2.4.99.28</ecNumber>
    </recommendedName>
</protein>
<dbReference type="InterPro" id="IPR023346">
    <property type="entry name" value="Lysozyme-like_dom_sf"/>
</dbReference>
<dbReference type="InterPro" id="IPR009647">
    <property type="entry name" value="PBP_C"/>
</dbReference>
<dbReference type="GO" id="GO:0008658">
    <property type="term" value="F:penicillin binding"/>
    <property type="evidence" value="ECO:0007669"/>
    <property type="project" value="InterPro"/>
</dbReference>
<dbReference type="SUPFAM" id="SSF53955">
    <property type="entry name" value="Lysozyme-like"/>
    <property type="match status" value="1"/>
</dbReference>
<comment type="catalytic activity">
    <reaction evidence="11">
        <text>[GlcNAc-(1-&gt;4)-Mur2Ac(oyl-L-Ala-gamma-D-Glu-L-Lys-D-Ala-D-Ala)](n)-di-trans,octa-cis-undecaprenyl diphosphate + beta-D-GlcNAc-(1-&gt;4)-Mur2Ac(oyl-L-Ala-gamma-D-Glu-L-Lys-D-Ala-D-Ala)-di-trans,octa-cis-undecaprenyl diphosphate = [GlcNAc-(1-&gt;4)-Mur2Ac(oyl-L-Ala-gamma-D-Glu-L-Lys-D-Ala-D-Ala)](n+1)-di-trans,octa-cis-undecaprenyl diphosphate + di-trans,octa-cis-undecaprenyl diphosphate + H(+)</text>
        <dbReference type="Rhea" id="RHEA:23708"/>
        <dbReference type="Rhea" id="RHEA-COMP:9602"/>
        <dbReference type="Rhea" id="RHEA-COMP:9603"/>
        <dbReference type="ChEBI" id="CHEBI:15378"/>
        <dbReference type="ChEBI" id="CHEBI:58405"/>
        <dbReference type="ChEBI" id="CHEBI:60033"/>
        <dbReference type="ChEBI" id="CHEBI:78435"/>
        <dbReference type="EC" id="2.4.99.28"/>
    </reaction>
</comment>
<organism evidence="16 17">
    <name type="scientific">Tritonibacter litoralis</name>
    <dbReference type="NCBI Taxonomy" id="2662264"/>
    <lineage>
        <taxon>Bacteria</taxon>
        <taxon>Pseudomonadati</taxon>
        <taxon>Pseudomonadota</taxon>
        <taxon>Alphaproteobacteria</taxon>
        <taxon>Rhodobacterales</taxon>
        <taxon>Paracoccaceae</taxon>
        <taxon>Tritonibacter</taxon>
    </lineage>
</organism>
<dbReference type="InterPro" id="IPR050396">
    <property type="entry name" value="Glycosyltr_51/Transpeptidase"/>
</dbReference>
<proteinExistence type="inferred from homology"/>
<evidence type="ECO:0000256" key="9">
    <source>
        <dbReference type="ARBA" id="ARBA00023268"/>
    </source>
</evidence>
<keyword evidence="4" id="KW-0121">Carboxypeptidase</keyword>
<evidence type="ECO:0000256" key="1">
    <source>
        <dbReference type="ARBA" id="ARBA00004752"/>
    </source>
</evidence>
<dbReference type="InterPro" id="IPR012338">
    <property type="entry name" value="Beta-lactam/transpept-like"/>
</dbReference>
<keyword evidence="8" id="KW-0378">Hydrolase</keyword>
<evidence type="ECO:0000256" key="12">
    <source>
        <dbReference type="SAM" id="Phobius"/>
    </source>
</evidence>
<dbReference type="Pfam" id="PF06832">
    <property type="entry name" value="BiPBP_C"/>
    <property type="match status" value="1"/>
</dbReference>
<dbReference type="PANTHER" id="PTHR32282:SF15">
    <property type="entry name" value="PENICILLIN-BINDING PROTEIN 1C"/>
    <property type="match status" value="1"/>
</dbReference>
<comment type="pathway">
    <text evidence="1">Cell wall biogenesis; peptidoglycan biosynthesis.</text>
</comment>
<evidence type="ECO:0000259" key="13">
    <source>
        <dbReference type="Pfam" id="PF00905"/>
    </source>
</evidence>
<evidence type="ECO:0000256" key="4">
    <source>
        <dbReference type="ARBA" id="ARBA00022645"/>
    </source>
</evidence>
<evidence type="ECO:0000256" key="7">
    <source>
        <dbReference type="ARBA" id="ARBA00022679"/>
    </source>
</evidence>
<keyword evidence="6" id="KW-0328">Glycosyltransferase</keyword>
<keyword evidence="5" id="KW-0645">Protease</keyword>
<reference evidence="16 17" key="1">
    <citation type="submission" date="2019-10" db="EMBL/GenBank/DDBJ databases">
        <title>Epibacterium sp. nov., isolated from seawater.</title>
        <authorList>
            <person name="Zhang X."/>
            <person name="Li N."/>
        </authorList>
    </citation>
    <scope>NUCLEOTIDE SEQUENCE [LARGE SCALE GENOMIC DNA]</scope>
    <source>
        <strain evidence="16 17">SM1979</strain>
    </source>
</reference>
<evidence type="ECO:0000313" key="17">
    <source>
        <dbReference type="Proteomes" id="UP000444174"/>
    </source>
</evidence>
<evidence type="ECO:0000256" key="10">
    <source>
        <dbReference type="ARBA" id="ARBA00044770"/>
    </source>
</evidence>
<dbReference type="Proteomes" id="UP000444174">
    <property type="component" value="Unassembled WGS sequence"/>
</dbReference>
<name>A0A843YGH7_9RHOB</name>
<dbReference type="Gene3D" id="1.10.3810.10">
    <property type="entry name" value="Biosynthetic peptidoglycan transglycosylase-like"/>
    <property type="match status" value="1"/>
</dbReference>
<dbReference type="InterPro" id="IPR001264">
    <property type="entry name" value="Glyco_trans_51"/>
</dbReference>
<evidence type="ECO:0000259" key="14">
    <source>
        <dbReference type="Pfam" id="PF00912"/>
    </source>
</evidence>
<keyword evidence="17" id="KW-1185">Reference proteome</keyword>
<keyword evidence="7" id="KW-0808">Transferase</keyword>
<dbReference type="EC" id="2.4.99.28" evidence="10"/>
<dbReference type="GO" id="GO:0009252">
    <property type="term" value="P:peptidoglycan biosynthetic process"/>
    <property type="evidence" value="ECO:0007669"/>
    <property type="project" value="UniProtKB-UniPathway"/>
</dbReference>
<evidence type="ECO:0000256" key="8">
    <source>
        <dbReference type="ARBA" id="ARBA00022801"/>
    </source>
</evidence>
<evidence type="ECO:0000259" key="15">
    <source>
        <dbReference type="Pfam" id="PF06832"/>
    </source>
</evidence>
<dbReference type="GO" id="GO:0008955">
    <property type="term" value="F:peptidoglycan glycosyltransferase activity"/>
    <property type="evidence" value="ECO:0007669"/>
    <property type="project" value="UniProtKB-EC"/>
</dbReference>
<dbReference type="Gene3D" id="3.40.710.10">
    <property type="entry name" value="DD-peptidase/beta-lactamase superfamily"/>
    <property type="match status" value="1"/>
</dbReference>
<gene>
    <name evidence="16" type="primary">pbpC</name>
    <name evidence="16" type="ORF">GFB49_08835</name>
</gene>
<evidence type="ECO:0000256" key="3">
    <source>
        <dbReference type="ARBA" id="ARBA00007739"/>
    </source>
</evidence>
<comment type="similarity">
    <text evidence="3">In the N-terminal section; belongs to the glycosyltransferase 51 family.</text>
</comment>
<dbReference type="NCBIfam" id="TIGR02073">
    <property type="entry name" value="PBP_1c"/>
    <property type="match status" value="1"/>
</dbReference>
<keyword evidence="12" id="KW-1133">Transmembrane helix</keyword>
<accession>A0A843YGH7</accession>
<dbReference type="GO" id="GO:0006508">
    <property type="term" value="P:proteolysis"/>
    <property type="evidence" value="ECO:0007669"/>
    <property type="project" value="UniProtKB-KW"/>
</dbReference>
<dbReference type="Pfam" id="PF00905">
    <property type="entry name" value="Transpeptidase"/>
    <property type="match status" value="1"/>
</dbReference>
<dbReference type="InterPro" id="IPR036950">
    <property type="entry name" value="PBP_transglycosylase"/>
</dbReference>
<feature type="domain" description="Penicillin-binding C-terminal" evidence="15">
    <location>
        <begin position="596"/>
        <end position="673"/>
    </location>
</feature>
<feature type="transmembrane region" description="Helical" evidence="12">
    <location>
        <begin position="7"/>
        <end position="27"/>
    </location>
</feature>
<dbReference type="AlphaFoldDB" id="A0A843YGH7"/>
<feature type="domain" description="Penicillin-binding protein transpeptidase" evidence="13">
    <location>
        <begin position="302"/>
        <end position="522"/>
    </location>
</feature>
<evidence type="ECO:0000256" key="2">
    <source>
        <dbReference type="ARBA" id="ARBA00007090"/>
    </source>
</evidence>
<comment type="similarity">
    <text evidence="2">In the C-terminal section; belongs to the transpeptidase family.</text>
</comment>
<evidence type="ECO:0000256" key="11">
    <source>
        <dbReference type="ARBA" id="ARBA00049902"/>
    </source>
</evidence>
<dbReference type="InterPro" id="IPR001460">
    <property type="entry name" value="PCN-bd_Tpept"/>
</dbReference>
<evidence type="ECO:0000256" key="5">
    <source>
        <dbReference type="ARBA" id="ARBA00022670"/>
    </source>
</evidence>
<dbReference type="InterPro" id="IPR011815">
    <property type="entry name" value="PBP_1c"/>
</dbReference>
<dbReference type="EMBL" id="WIBF01000004">
    <property type="protein sequence ID" value="MQQ08554.1"/>
    <property type="molecule type" value="Genomic_DNA"/>
</dbReference>
<dbReference type="GO" id="GO:0004180">
    <property type="term" value="F:carboxypeptidase activity"/>
    <property type="evidence" value="ECO:0007669"/>
    <property type="project" value="UniProtKB-KW"/>
</dbReference>
<keyword evidence="12" id="KW-0812">Transmembrane</keyword>
<dbReference type="PANTHER" id="PTHR32282">
    <property type="entry name" value="BINDING PROTEIN TRANSPEPTIDASE, PUTATIVE-RELATED"/>
    <property type="match status" value="1"/>
</dbReference>
<feature type="domain" description="Glycosyl transferase family 51" evidence="14">
    <location>
        <begin position="61"/>
        <end position="225"/>
    </location>
</feature>